<evidence type="ECO:0000313" key="2">
    <source>
        <dbReference type="EMBL" id="CPR14113.1"/>
    </source>
</evidence>
<organism evidence="2 3">
    <name type="scientific">Brenneria goodwinii</name>
    <dbReference type="NCBI Taxonomy" id="1109412"/>
    <lineage>
        <taxon>Bacteria</taxon>
        <taxon>Pseudomonadati</taxon>
        <taxon>Pseudomonadota</taxon>
        <taxon>Gammaproteobacteria</taxon>
        <taxon>Enterobacterales</taxon>
        <taxon>Pectobacteriaceae</taxon>
        <taxon>Brenneria</taxon>
    </lineage>
</organism>
<dbReference type="NCBIfam" id="NF008479">
    <property type="entry name" value="PRK11379.1"/>
    <property type="match status" value="1"/>
</dbReference>
<dbReference type="AlphaFoldDB" id="A0A0G4JQG6"/>
<dbReference type="Proteomes" id="UP000044377">
    <property type="component" value="Unassembled WGS sequence"/>
</dbReference>
<keyword evidence="3" id="KW-1185">Reference proteome</keyword>
<dbReference type="InterPro" id="IPR023614">
    <property type="entry name" value="Porin_dom_sf"/>
</dbReference>
<accession>A0A0G4JQG6</accession>
<reference evidence="3" key="1">
    <citation type="submission" date="2015-01" db="EMBL/GenBank/DDBJ databases">
        <authorList>
            <person name="Paterson Steve"/>
        </authorList>
    </citation>
    <scope>NUCLEOTIDE SEQUENCE [LARGE SCALE GENOMIC DNA]</scope>
    <source>
        <strain evidence="3">OBR1</strain>
    </source>
</reference>
<gene>
    <name evidence="2" type="ORF">BN1221_00520c</name>
</gene>
<dbReference type="RefSeq" id="WP_048635986.1">
    <property type="nucleotide sequence ID" value="NZ_CGIG01000001.1"/>
</dbReference>
<keyword evidence="1" id="KW-0732">Signal</keyword>
<dbReference type="Gene3D" id="2.40.160.10">
    <property type="entry name" value="Porin"/>
    <property type="match status" value="1"/>
</dbReference>
<dbReference type="OrthoDB" id="5864637at2"/>
<name>A0A0G4JQG6_9GAMM</name>
<feature type="chain" id="PRO_5005194402" evidence="1">
    <location>
        <begin position="24"/>
        <end position="422"/>
    </location>
</feature>
<proteinExistence type="predicted"/>
<dbReference type="SUPFAM" id="SSF56935">
    <property type="entry name" value="Porins"/>
    <property type="match status" value="1"/>
</dbReference>
<protein>
    <submittedName>
        <fullName evidence="2">Glucuronide transport facilitator UidC</fullName>
    </submittedName>
</protein>
<evidence type="ECO:0000256" key="1">
    <source>
        <dbReference type="SAM" id="SignalP"/>
    </source>
</evidence>
<evidence type="ECO:0000313" key="3">
    <source>
        <dbReference type="Proteomes" id="UP000044377"/>
    </source>
</evidence>
<sequence>MKPLFIKLLFVSLVFSPAISHSAQLDDDENYLRIRLKNDFRRADKPSAGTSGRDIYAWTQGGLMDFNTQYYSDFIGVSGGAYYVYKLGARDSWSTRWYLADHDSFGYAIGAVKLKPTDGVKLTIGRFGTDYGYGSLPYRIPLMADNSSRTLPTVSEGALGHFELSDNLELWAMYRTRVFYYVDSAYKGPRNEGIYNSSTGKIDQHRARNFFAGTWHDDSSRYSLGTSYQDDVSTQIQSIFEKKHSFDGNRFLKWELMGFYGKVNGLSKKNSYHDETALVSGRVTYSFSNMKLFTSFEKISHDINGYIVYTDIGYPDSLSIDRNKEDMWSFQFGAQYNFTPNFGVMIAPILTHGYEDQQRTVKLKGLGVLGGVMYNFTDGMLKGLNMYVAADMAREKRPGSTLGDHLDYWDIKTGIQYDFMLK</sequence>
<dbReference type="EMBL" id="CGIG01000001">
    <property type="protein sequence ID" value="CPR14113.1"/>
    <property type="molecule type" value="Genomic_DNA"/>
</dbReference>
<feature type="signal peptide" evidence="1">
    <location>
        <begin position="1"/>
        <end position="23"/>
    </location>
</feature>